<keyword evidence="3" id="KW-1185">Reference proteome</keyword>
<dbReference type="Proteomes" id="UP001420932">
    <property type="component" value="Unassembled WGS sequence"/>
</dbReference>
<dbReference type="EMBL" id="JBBNAF010000002">
    <property type="protein sequence ID" value="KAK9162352.1"/>
    <property type="molecule type" value="Genomic_DNA"/>
</dbReference>
<reference evidence="2 3" key="1">
    <citation type="submission" date="2024-01" db="EMBL/GenBank/DDBJ databases">
        <title>Genome assemblies of Stephania.</title>
        <authorList>
            <person name="Yang L."/>
        </authorList>
    </citation>
    <scope>NUCLEOTIDE SEQUENCE [LARGE SCALE GENOMIC DNA]</scope>
    <source>
        <strain evidence="2">YNDBR</strain>
        <tissue evidence="2">Leaf</tissue>
    </source>
</reference>
<name>A0AAP0PZP7_9MAGN</name>
<evidence type="ECO:0000256" key="1">
    <source>
        <dbReference type="SAM" id="MobiDB-lite"/>
    </source>
</evidence>
<gene>
    <name evidence="2" type="ORF">Syun_003254</name>
</gene>
<evidence type="ECO:0000313" key="3">
    <source>
        <dbReference type="Proteomes" id="UP001420932"/>
    </source>
</evidence>
<proteinExistence type="predicted"/>
<organism evidence="2 3">
    <name type="scientific">Stephania yunnanensis</name>
    <dbReference type="NCBI Taxonomy" id="152371"/>
    <lineage>
        <taxon>Eukaryota</taxon>
        <taxon>Viridiplantae</taxon>
        <taxon>Streptophyta</taxon>
        <taxon>Embryophyta</taxon>
        <taxon>Tracheophyta</taxon>
        <taxon>Spermatophyta</taxon>
        <taxon>Magnoliopsida</taxon>
        <taxon>Ranunculales</taxon>
        <taxon>Menispermaceae</taxon>
        <taxon>Menispermoideae</taxon>
        <taxon>Cissampelideae</taxon>
        <taxon>Stephania</taxon>
    </lineage>
</organism>
<protein>
    <submittedName>
        <fullName evidence="2">Uncharacterized protein</fullName>
    </submittedName>
</protein>
<sequence>MATAATQTSGTTGLSTMDDGGREREWRMAARGDGEGEIGAGQVRNRGGGWRGQ</sequence>
<feature type="compositionally biased region" description="Low complexity" evidence="1">
    <location>
        <begin position="1"/>
        <end position="16"/>
    </location>
</feature>
<feature type="region of interest" description="Disordered" evidence="1">
    <location>
        <begin position="1"/>
        <end position="53"/>
    </location>
</feature>
<comment type="caution">
    <text evidence="2">The sequence shown here is derived from an EMBL/GenBank/DDBJ whole genome shotgun (WGS) entry which is preliminary data.</text>
</comment>
<accession>A0AAP0PZP7</accession>
<evidence type="ECO:0000313" key="2">
    <source>
        <dbReference type="EMBL" id="KAK9162352.1"/>
    </source>
</evidence>
<feature type="compositionally biased region" description="Basic and acidic residues" evidence="1">
    <location>
        <begin position="19"/>
        <end position="34"/>
    </location>
</feature>
<dbReference type="AlphaFoldDB" id="A0AAP0PZP7"/>